<dbReference type="InterPro" id="IPR029052">
    <property type="entry name" value="Metallo-depent_PP-like"/>
</dbReference>
<evidence type="ECO:0000259" key="2">
    <source>
        <dbReference type="Pfam" id="PF00149"/>
    </source>
</evidence>
<feature type="domain" description="Calcineurin-like phosphoesterase" evidence="2">
    <location>
        <begin position="53"/>
        <end position="220"/>
    </location>
</feature>
<feature type="signal peptide" evidence="1">
    <location>
        <begin position="1"/>
        <end position="23"/>
    </location>
</feature>
<dbReference type="AlphaFoldDB" id="A0A9D2LI02"/>
<comment type="caution">
    <text evidence="3">The sequence shown here is derived from an EMBL/GenBank/DDBJ whole genome shotgun (WGS) entry which is preliminary data.</text>
</comment>
<name>A0A9D2LI02_9FIRM</name>
<gene>
    <name evidence="3" type="ORF">H9787_04755</name>
</gene>
<evidence type="ECO:0000313" key="3">
    <source>
        <dbReference type="EMBL" id="HJB13002.1"/>
    </source>
</evidence>
<dbReference type="SUPFAM" id="SSF56300">
    <property type="entry name" value="Metallo-dependent phosphatases"/>
    <property type="match status" value="1"/>
</dbReference>
<reference evidence="3" key="2">
    <citation type="submission" date="2021-04" db="EMBL/GenBank/DDBJ databases">
        <authorList>
            <person name="Gilroy R."/>
        </authorList>
    </citation>
    <scope>NUCLEOTIDE SEQUENCE</scope>
    <source>
        <strain evidence="3">ChiBcec18-1249</strain>
    </source>
</reference>
<evidence type="ECO:0000313" key="4">
    <source>
        <dbReference type="Proteomes" id="UP000823824"/>
    </source>
</evidence>
<dbReference type="PANTHER" id="PTHR31302:SF0">
    <property type="entry name" value="TRANSMEMBRANE PROTEIN WITH METALLOPHOSPHOESTERASE DOMAIN"/>
    <property type="match status" value="1"/>
</dbReference>
<dbReference type="Pfam" id="PF00149">
    <property type="entry name" value="Metallophos"/>
    <property type="match status" value="1"/>
</dbReference>
<dbReference type="GO" id="GO:0016787">
    <property type="term" value="F:hydrolase activity"/>
    <property type="evidence" value="ECO:0007669"/>
    <property type="project" value="InterPro"/>
</dbReference>
<dbReference type="PANTHER" id="PTHR31302">
    <property type="entry name" value="TRANSMEMBRANE PROTEIN WITH METALLOPHOSPHOESTERASE DOMAIN-RELATED"/>
    <property type="match status" value="1"/>
</dbReference>
<organism evidence="3 4">
    <name type="scientific">Candidatus Oscillibacter excrementigallinarum</name>
    <dbReference type="NCBI Taxonomy" id="2838716"/>
    <lineage>
        <taxon>Bacteria</taxon>
        <taxon>Bacillati</taxon>
        <taxon>Bacillota</taxon>
        <taxon>Clostridia</taxon>
        <taxon>Eubacteriales</taxon>
        <taxon>Oscillospiraceae</taxon>
        <taxon>Oscillibacter</taxon>
    </lineage>
</organism>
<keyword evidence="1" id="KW-0732">Signal</keyword>
<sequence>MPKHPKRRARRLALLALSVAALAGFLYWDNTALQATRFDPVFTDLPSGFDGCRIVVLSDLHGAEFGRDNADLFAAVAAEDPSYIFFLGDLEDKYRGPEDGYPAEIAQGLSAIAPTYYVTGNHEWAIGGVPALKETLAANGVTVLSNQFVPLEQNGDTIVLAGIDDPNGYADQKTPEELAAEVYAAYGDPFWILLAHRNSRFATQYSLLGADLVCSGHAHGGIIRLPFTDGLLSHDMALFPSHTAGLYEANGACLFVTRGLGNSGPSFRVFNRPEIAVLTLHRAEP</sequence>
<dbReference type="Proteomes" id="UP000823824">
    <property type="component" value="Unassembled WGS sequence"/>
</dbReference>
<evidence type="ECO:0000256" key="1">
    <source>
        <dbReference type="SAM" id="SignalP"/>
    </source>
</evidence>
<dbReference type="InterPro" id="IPR004843">
    <property type="entry name" value="Calcineurin-like_PHP"/>
</dbReference>
<accession>A0A9D2LI02</accession>
<proteinExistence type="predicted"/>
<feature type="chain" id="PRO_5038561492" evidence="1">
    <location>
        <begin position="24"/>
        <end position="285"/>
    </location>
</feature>
<dbReference type="Gene3D" id="3.60.21.10">
    <property type="match status" value="1"/>
</dbReference>
<protein>
    <submittedName>
        <fullName evidence="3">Metallophosphoesterase</fullName>
    </submittedName>
</protein>
<reference evidence="3" key="1">
    <citation type="journal article" date="2021" name="PeerJ">
        <title>Extensive microbial diversity within the chicken gut microbiome revealed by metagenomics and culture.</title>
        <authorList>
            <person name="Gilroy R."/>
            <person name="Ravi A."/>
            <person name="Getino M."/>
            <person name="Pursley I."/>
            <person name="Horton D.L."/>
            <person name="Alikhan N.F."/>
            <person name="Baker D."/>
            <person name="Gharbi K."/>
            <person name="Hall N."/>
            <person name="Watson M."/>
            <person name="Adriaenssens E.M."/>
            <person name="Foster-Nyarko E."/>
            <person name="Jarju S."/>
            <person name="Secka A."/>
            <person name="Antonio M."/>
            <person name="Oren A."/>
            <person name="Chaudhuri R.R."/>
            <person name="La Ragione R."/>
            <person name="Hildebrand F."/>
            <person name="Pallen M.J."/>
        </authorList>
    </citation>
    <scope>NUCLEOTIDE SEQUENCE</scope>
    <source>
        <strain evidence="3">ChiBcec18-1249</strain>
    </source>
</reference>
<dbReference type="EMBL" id="DWZJ01000037">
    <property type="protein sequence ID" value="HJB13002.1"/>
    <property type="molecule type" value="Genomic_DNA"/>
</dbReference>
<dbReference type="InterPro" id="IPR051158">
    <property type="entry name" value="Metallophosphoesterase_sf"/>
</dbReference>